<reference evidence="9" key="1">
    <citation type="submission" date="2021-01" db="UniProtKB">
        <authorList>
            <consortium name="EnsemblMetazoa"/>
        </authorList>
    </citation>
    <scope>IDENTIFICATION</scope>
</reference>
<dbReference type="CTD" id="326155"/>
<dbReference type="InterPro" id="IPR006195">
    <property type="entry name" value="aa-tRNA-synth_II"/>
</dbReference>
<sequence length="658" mass="74222">MSLQQTMRRIWPMLGLRTRQTSSKIVVEFVRHIRTTSQDKAAHERAIENTRNDLTSSSGAKATESRTYAEYAPGLNDFTGRSHTCGQLGASDVGSRVVLCGWVSFKRLFFLLLRDSYGVTQVVFDKDLHSNLVKSLGLESVIQVEGVVRRRPESQAIQNTSTGEIEVLAEQITVLNNAQGLPFIPREYQKKSEALRLQYRFLDLRHQQMQSNLRQRSQFTHAVRRHLVEKLGFCEVETPTLFRSTPGGSKEFPVACHSYPGQFYSLTQSPQQFKQLLMVGGVDRYFQIARCYRDEGGRPDRQPEFTQIDLEMSFVTMQDVMRAVEQLVRSVWPRPLPTEDRFPVITHSDAMRKYGTDKPDIRYGFVLEDAETLFPGLVKHGFPSVAKEDHAVKMIRWPGGHGQVKKQFVENWREASKKFGRCAVVRISVDEQGIPDSLARNAAEAELKARLSPGDLIVVAWGEKLAVQRTLGKVRTDLAQLSGIFESGKPDYQFLWVVDFPLFAKEDHGTFVSNHHPFTAPVTEDLPLLNTDPEKVRGQHFDLILNGWEIGGGSIRIHDSAMQTTILKDILCIDTLQLKHLLEALAMGAPPHGGFAIGLDRLLAILCRAPTIRDVIAFPKTSEGRDLMGDTPAPLSIEELKFFHLPYTNNSRNRDPSA</sequence>
<evidence type="ECO:0000259" key="8">
    <source>
        <dbReference type="PROSITE" id="PS50862"/>
    </source>
</evidence>
<dbReference type="NCBIfam" id="TIGR00459">
    <property type="entry name" value="aspS_bact"/>
    <property type="match status" value="1"/>
</dbReference>
<dbReference type="GO" id="GO:0005739">
    <property type="term" value="C:mitochondrion"/>
    <property type="evidence" value="ECO:0007669"/>
    <property type="project" value="TreeGrafter"/>
</dbReference>
<dbReference type="AlphaFoldDB" id="A0A7M7J889"/>
<dbReference type="Gene3D" id="3.30.930.10">
    <property type="entry name" value="Bira Bifunctional Protein, Domain 2"/>
    <property type="match status" value="1"/>
</dbReference>
<keyword evidence="6" id="KW-0030">Aminoacyl-tRNA synthetase</keyword>
<comment type="similarity">
    <text evidence="1">Belongs to the class-II aminoacyl-tRNA synthetase family. Type 1 subfamily.</text>
</comment>
<dbReference type="GO" id="GO:0005524">
    <property type="term" value="F:ATP binding"/>
    <property type="evidence" value="ECO:0007669"/>
    <property type="project" value="UniProtKB-KW"/>
</dbReference>
<dbReference type="GeneID" id="111244919"/>
<dbReference type="NCBIfam" id="NF001750">
    <property type="entry name" value="PRK00476.1"/>
    <property type="match status" value="1"/>
</dbReference>
<dbReference type="InterPro" id="IPR045864">
    <property type="entry name" value="aa-tRNA-synth_II/BPL/LPL"/>
</dbReference>
<dbReference type="InterPro" id="IPR047089">
    <property type="entry name" value="Asp-tRNA-ligase_1_N"/>
</dbReference>
<feature type="compositionally biased region" description="Basic and acidic residues" evidence="7">
    <location>
        <begin position="40"/>
        <end position="51"/>
    </location>
</feature>
<evidence type="ECO:0000256" key="2">
    <source>
        <dbReference type="ARBA" id="ARBA00022598"/>
    </source>
</evidence>
<dbReference type="FunCoup" id="A0A7M7J889">
    <property type="interactions" value="1612"/>
</dbReference>
<organism evidence="9 10">
    <name type="scientific">Varroa destructor</name>
    <name type="common">Honeybee mite</name>
    <dbReference type="NCBI Taxonomy" id="109461"/>
    <lineage>
        <taxon>Eukaryota</taxon>
        <taxon>Metazoa</taxon>
        <taxon>Ecdysozoa</taxon>
        <taxon>Arthropoda</taxon>
        <taxon>Chelicerata</taxon>
        <taxon>Arachnida</taxon>
        <taxon>Acari</taxon>
        <taxon>Parasitiformes</taxon>
        <taxon>Mesostigmata</taxon>
        <taxon>Gamasina</taxon>
        <taxon>Dermanyssoidea</taxon>
        <taxon>Varroidae</taxon>
        <taxon>Varroa</taxon>
    </lineage>
</organism>
<keyword evidence="10" id="KW-1185">Reference proteome</keyword>
<evidence type="ECO:0000256" key="6">
    <source>
        <dbReference type="ARBA" id="ARBA00023146"/>
    </source>
</evidence>
<dbReference type="HAMAP" id="MF_00044">
    <property type="entry name" value="Asp_tRNA_synth_type1"/>
    <property type="match status" value="1"/>
</dbReference>
<dbReference type="SUPFAM" id="SSF55261">
    <property type="entry name" value="GAD domain-like"/>
    <property type="match status" value="1"/>
</dbReference>
<dbReference type="Gene3D" id="2.40.50.140">
    <property type="entry name" value="Nucleic acid-binding proteins"/>
    <property type="match status" value="1"/>
</dbReference>
<proteinExistence type="inferred from homology"/>
<dbReference type="GO" id="GO:0004815">
    <property type="term" value="F:aspartate-tRNA ligase activity"/>
    <property type="evidence" value="ECO:0007669"/>
    <property type="project" value="TreeGrafter"/>
</dbReference>
<dbReference type="Pfam" id="PF01336">
    <property type="entry name" value="tRNA_anti-codon"/>
    <property type="match status" value="1"/>
</dbReference>
<dbReference type="RefSeq" id="XP_022648215.1">
    <property type="nucleotide sequence ID" value="XM_022792480.1"/>
</dbReference>
<dbReference type="InterPro" id="IPR004115">
    <property type="entry name" value="GAD-like_sf"/>
</dbReference>
<evidence type="ECO:0000256" key="4">
    <source>
        <dbReference type="ARBA" id="ARBA00022840"/>
    </source>
</evidence>
<dbReference type="OrthoDB" id="439710at2759"/>
<dbReference type="PANTHER" id="PTHR22594">
    <property type="entry name" value="ASPARTYL/LYSYL-TRNA SYNTHETASE"/>
    <property type="match status" value="1"/>
</dbReference>
<keyword evidence="2" id="KW-0436">Ligase</keyword>
<accession>A0A7M7J889</accession>
<name>A0A7M7J889_VARDE</name>
<dbReference type="InterPro" id="IPR004524">
    <property type="entry name" value="Asp-tRNA-ligase_1"/>
</dbReference>
<dbReference type="SUPFAM" id="SSF50249">
    <property type="entry name" value="Nucleic acid-binding proteins"/>
    <property type="match status" value="1"/>
</dbReference>
<dbReference type="EnsemblMetazoa" id="XM_022792480">
    <property type="protein sequence ID" value="XP_022648215"/>
    <property type="gene ID" value="LOC111244919"/>
</dbReference>
<dbReference type="InterPro" id="IPR004364">
    <property type="entry name" value="Aa-tRNA-synt_II"/>
</dbReference>
<dbReference type="InParanoid" id="A0A7M7J889"/>
<feature type="domain" description="Aminoacyl-transfer RNA synthetases class-II family profile" evidence="8">
    <location>
        <begin position="213"/>
        <end position="632"/>
    </location>
</feature>
<dbReference type="Pfam" id="PF00152">
    <property type="entry name" value="tRNA-synt_2"/>
    <property type="match status" value="1"/>
</dbReference>
<evidence type="ECO:0000313" key="10">
    <source>
        <dbReference type="Proteomes" id="UP000594260"/>
    </source>
</evidence>
<feature type="region of interest" description="Disordered" evidence="7">
    <location>
        <begin position="40"/>
        <end position="64"/>
    </location>
</feature>
<dbReference type="RefSeq" id="XP_022648217.1">
    <property type="nucleotide sequence ID" value="XM_022792482.1"/>
</dbReference>
<dbReference type="Proteomes" id="UP000594260">
    <property type="component" value="Unplaced"/>
</dbReference>
<dbReference type="PROSITE" id="PS50862">
    <property type="entry name" value="AA_TRNA_LIGASE_II"/>
    <property type="match status" value="1"/>
</dbReference>
<dbReference type="KEGG" id="vde:111244919"/>
<evidence type="ECO:0000256" key="1">
    <source>
        <dbReference type="ARBA" id="ARBA00006303"/>
    </source>
</evidence>
<evidence type="ECO:0000256" key="7">
    <source>
        <dbReference type="SAM" id="MobiDB-lite"/>
    </source>
</evidence>
<dbReference type="GO" id="GO:0003676">
    <property type="term" value="F:nucleic acid binding"/>
    <property type="evidence" value="ECO:0007669"/>
    <property type="project" value="InterPro"/>
</dbReference>
<protein>
    <recommendedName>
        <fullName evidence="8">Aminoacyl-transfer RNA synthetases class-II family profile domain-containing protein</fullName>
    </recommendedName>
</protein>
<dbReference type="OMA" id="LCGWVDR"/>
<dbReference type="GO" id="GO:0006422">
    <property type="term" value="P:aspartyl-tRNA aminoacylation"/>
    <property type="evidence" value="ECO:0007669"/>
    <property type="project" value="TreeGrafter"/>
</dbReference>
<evidence type="ECO:0000256" key="5">
    <source>
        <dbReference type="ARBA" id="ARBA00022917"/>
    </source>
</evidence>
<dbReference type="CDD" id="cd04317">
    <property type="entry name" value="EcAspRS_like_N"/>
    <property type="match status" value="1"/>
</dbReference>
<evidence type="ECO:0000313" key="9">
    <source>
        <dbReference type="EnsemblMetazoa" id="XP_022648215"/>
    </source>
</evidence>
<dbReference type="EnsemblMetazoa" id="XM_022792483">
    <property type="protein sequence ID" value="XP_022648218"/>
    <property type="gene ID" value="LOC111244919"/>
</dbReference>
<keyword evidence="4" id="KW-0067">ATP-binding</keyword>
<dbReference type="PRINTS" id="PR01042">
    <property type="entry name" value="TRNASYNTHASP"/>
</dbReference>
<dbReference type="Gene3D" id="3.30.1360.30">
    <property type="entry name" value="GAD-like domain"/>
    <property type="match status" value="1"/>
</dbReference>
<dbReference type="RefSeq" id="XP_022648218.1">
    <property type="nucleotide sequence ID" value="XM_022792483.1"/>
</dbReference>
<evidence type="ECO:0000256" key="3">
    <source>
        <dbReference type="ARBA" id="ARBA00022741"/>
    </source>
</evidence>
<dbReference type="PANTHER" id="PTHR22594:SF5">
    <property type="entry name" value="ASPARTATE--TRNA LIGASE, MITOCHONDRIAL"/>
    <property type="match status" value="1"/>
</dbReference>
<dbReference type="InterPro" id="IPR002312">
    <property type="entry name" value="Asp/Asn-tRNA-synth_IIb"/>
</dbReference>
<keyword evidence="3" id="KW-0547">Nucleotide-binding</keyword>
<dbReference type="SUPFAM" id="SSF55681">
    <property type="entry name" value="Class II aaRS and biotin synthetases"/>
    <property type="match status" value="1"/>
</dbReference>
<dbReference type="InterPro" id="IPR012340">
    <property type="entry name" value="NA-bd_OB-fold"/>
</dbReference>
<dbReference type="EnsemblMetazoa" id="XM_022792482">
    <property type="protein sequence ID" value="XP_022648217"/>
    <property type="gene ID" value="LOC111244919"/>
</dbReference>
<dbReference type="InterPro" id="IPR004365">
    <property type="entry name" value="NA-bd_OB_tRNA"/>
</dbReference>
<keyword evidence="5" id="KW-0648">Protein biosynthesis</keyword>